<feature type="binding site" evidence="8">
    <location>
        <position position="276"/>
    </location>
    <ligand>
        <name>NADPH</name>
        <dbReference type="ChEBI" id="CHEBI:57783"/>
    </ligand>
</feature>
<comment type="similarity">
    <text evidence="1 8 9">Belongs to the NAD-dependent glycerol-3-phosphate dehydrogenase family.</text>
</comment>
<dbReference type="InterPro" id="IPR008927">
    <property type="entry name" value="6-PGluconate_DH-like_C_sf"/>
</dbReference>
<feature type="binding site" evidence="8">
    <location>
        <position position="212"/>
    </location>
    <ligand>
        <name>sn-glycerol 3-phosphate</name>
        <dbReference type="ChEBI" id="CHEBI:57597"/>
    </ligand>
</feature>
<dbReference type="SUPFAM" id="SSF51735">
    <property type="entry name" value="NAD(P)-binding Rossmann-fold domains"/>
    <property type="match status" value="1"/>
</dbReference>
<evidence type="ECO:0000259" key="12">
    <source>
        <dbReference type="Pfam" id="PF07479"/>
    </source>
</evidence>
<dbReference type="PROSITE" id="PS00957">
    <property type="entry name" value="NAD_G3PDH"/>
    <property type="match status" value="1"/>
</dbReference>
<feature type="binding site" evidence="8">
    <location>
        <position position="127"/>
    </location>
    <ligand>
        <name>sn-glycerol 3-phosphate</name>
        <dbReference type="ChEBI" id="CHEBI:57597"/>
    </ligand>
</feature>
<dbReference type="PIRSF" id="PIRSF000114">
    <property type="entry name" value="Glycerol-3-P_dh"/>
    <property type="match status" value="1"/>
</dbReference>
<keyword evidence="7 8" id="KW-1208">Phospholipid metabolism</keyword>
<evidence type="ECO:0000256" key="8">
    <source>
        <dbReference type="HAMAP-Rule" id="MF_00394"/>
    </source>
</evidence>
<evidence type="ECO:0000256" key="2">
    <source>
        <dbReference type="ARBA" id="ARBA00022516"/>
    </source>
</evidence>
<name>A0ABT1H374_9NOCA</name>
<dbReference type="Proteomes" id="UP001205740">
    <property type="component" value="Unassembled WGS sequence"/>
</dbReference>
<evidence type="ECO:0000259" key="11">
    <source>
        <dbReference type="Pfam" id="PF01210"/>
    </source>
</evidence>
<feature type="binding site" evidence="8">
    <location>
        <position position="53"/>
    </location>
    <ligand>
        <name>NADPH</name>
        <dbReference type="ChEBI" id="CHEBI:57783"/>
    </ligand>
</feature>
<feature type="binding site" evidence="8">
    <location>
        <position position="277"/>
    </location>
    <ligand>
        <name>sn-glycerol 3-phosphate</name>
        <dbReference type="ChEBI" id="CHEBI:57597"/>
    </ligand>
</feature>
<evidence type="ECO:0000256" key="4">
    <source>
        <dbReference type="ARBA" id="ARBA00023027"/>
    </source>
</evidence>
<evidence type="ECO:0000256" key="9">
    <source>
        <dbReference type="RuleBase" id="RU000437"/>
    </source>
</evidence>
<keyword evidence="5 8" id="KW-0443">Lipid metabolism</keyword>
<comment type="function">
    <text evidence="8">Catalyzes the reduction of the glycolytic intermediate dihydroxyacetone phosphate (DHAP) to sn-glycerol 3-phosphate (G3P), the key precursor for phospholipid synthesis.</text>
</comment>
<feature type="binding site" evidence="8">
    <location>
        <position position="265"/>
    </location>
    <ligand>
        <name>sn-glycerol 3-phosphate</name>
        <dbReference type="ChEBI" id="CHEBI:57597"/>
    </ligand>
</feature>
<feature type="binding site" evidence="8">
    <location>
        <position position="276"/>
    </location>
    <ligand>
        <name>sn-glycerol 3-phosphate</name>
        <dbReference type="ChEBI" id="CHEBI:57597"/>
    </ligand>
</feature>
<evidence type="ECO:0000313" key="13">
    <source>
        <dbReference type="EMBL" id="MCP2161028.1"/>
    </source>
</evidence>
<keyword evidence="2 8" id="KW-0444">Lipid biosynthesis</keyword>
<proteinExistence type="inferred from homology"/>
<feature type="binding site" evidence="8">
    <location>
        <position position="127"/>
    </location>
    <ligand>
        <name>NADPH</name>
        <dbReference type="ChEBI" id="CHEBI:57783"/>
    </ligand>
</feature>
<evidence type="ECO:0000313" key="14">
    <source>
        <dbReference type="Proteomes" id="UP001205740"/>
    </source>
</evidence>
<keyword evidence="8" id="KW-0521">NADP</keyword>
<feature type="binding site" evidence="8">
    <location>
        <position position="301"/>
    </location>
    <ligand>
        <name>NADPH</name>
        <dbReference type="ChEBI" id="CHEBI:57783"/>
    </ligand>
</feature>
<dbReference type="NCBIfam" id="NF000942">
    <property type="entry name" value="PRK00094.1-4"/>
    <property type="match status" value="1"/>
</dbReference>
<dbReference type="Gene3D" id="1.10.1040.10">
    <property type="entry name" value="N-(1-d-carboxylethyl)-l-norvaline Dehydrogenase, domain 2"/>
    <property type="match status" value="1"/>
</dbReference>
<comment type="catalytic activity">
    <reaction evidence="8">
        <text>sn-glycerol 3-phosphate + NAD(+) = dihydroxyacetone phosphate + NADH + H(+)</text>
        <dbReference type="Rhea" id="RHEA:11092"/>
        <dbReference type="ChEBI" id="CHEBI:15378"/>
        <dbReference type="ChEBI" id="CHEBI:57540"/>
        <dbReference type="ChEBI" id="CHEBI:57597"/>
        <dbReference type="ChEBI" id="CHEBI:57642"/>
        <dbReference type="ChEBI" id="CHEBI:57945"/>
        <dbReference type="EC" id="1.1.1.94"/>
    </reaction>
</comment>
<dbReference type="InterPro" id="IPR006168">
    <property type="entry name" value="G3P_DH_NAD-dep"/>
</dbReference>
<organism evidence="13 14">
    <name type="scientific">Williamsia serinedens</name>
    <dbReference type="NCBI Taxonomy" id="391736"/>
    <lineage>
        <taxon>Bacteria</taxon>
        <taxon>Bacillati</taxon>
        <taxon>Actinomycetota</taxon>
        <taxon>Actinomycetes</taxon>
        <taxon>Mycobacteriales</taxon>
        <taxon>Nocardiaceae</taxon>
        <taxon>Williamsia</taxon>
    </lineage>
</organism>
<comment type="pathway">
    <text evidence="8">Membrane lipid metabolism; glycerophospholipid metabolism.</text>
</comment>
<comment type="catalytic activity">
    <reaction evidence="8 10">
        <text>sn-glycerol 3-phosphate + NADP(+) = dihydroxyacetone phosphate + NADPH + H(+)</text>
        <dbReference type="Rhea" id="RHEA:11096"/>
        <dbReference type="ChEBI" id="CHEBI:15378"/>
        <dbReference type="ChEBI" id="CHEBI:57597"/>
        <dbReference type="ChEBI" id="CHEBI:57642"/>
        <dbReference type="ChEBI" id="CHEBI:57783"/>
        <dbReference type="ChEBI" id="CHEBI:58349"/>
        <dbReference type="EC" id="1.1.1.94"/>
    </reaction>
</comment>
<evidence type="ECO:0000256" key="1">
    <source>
        <dbReference type="ARBA" id="ARBA00011009"/>
    </source>
</evidence>
<feature type="binding site" evidence="8">
    <location>
        <position position="32"/>
    </location>
    <ligand>
        <name>NADPH</name>
        <dbReference type="ChEBI" id="CHEBI:57783"/>
    </ligand>
</feature>
<reference evidence="13 14" key="1">
    <citation type="submission" date="2022-06" db="EMBL/GenBank/DDBJ databases">
        <title>Genomic Encyclopedia of Archaeal and Bacterial Type Strains, Phase II (KMG-II): from individual species to whole genera.</title>
        <authorList>
            <person name="Goeker M."/>
        </authorList>
    </citation>
    <scope>NUCLEOTIDE SEQUENCE [LARGE SCALE GENOMIC DNA]</scope>
    <source>
        <strain evidence="13 14">DSM 45037</strain>
    </source>
</reference>
<dbReference type="Pfam" id="PF07479">
    <property type="entry name" value="NAD_Gly3P_dh_C"/>
    <property type="match status" value="1"/>
</dbReference>
<keyword evidence="4 8" id="KW-0520">NAD</keyword>
<keyword evidence="3 8" id="KW-0560">Oxidoreductase</keyword>
<dbReference type="InterPro" id="IPR036291">
    <property type="entry name" value="NAD(P)-bd_dom_sf"/>
</dbReference>
<comment type="subcellular location">
    <subcellularLocation>
        <location evidence="8">Cytoplasm</location>
    </subcellularLocation>
</comment>
<dbReference type="EC" id="1.1.1.94" evidence="8"/>
<sequence>MSTSAGTPTEGSAPPGGGDRVIARAAVLGSGSWGTAMAAVLTDAGTSTTLWARRPELARTITDDHANPDYLPGIDLPPALRAVSDVDEALDGADLVVCAVPSQSLRANLARWRGTFPSDAAVLSLAKGIESDTLLRMTEVIADVSGTPDDRVAVLSGPNLAREVALRQPAATVVACRDESVARSIQNACTTGYFRPYTNTDVVGCEIGGAVKNVIALACGMASGAGLGENTLASIITRGLAETIRLGEALGARAETFAGLAGVGDLVATCSSPLSRNRSFGARLGEGRSLDEAQEATHGQVAEGVKSCSSVRALAAAHGVDVPLTDAVHRVCHEGLPVRDAIVALLSRSTKPE</sequence>
<feature type="active site" description="Proton acceptor" evidence="8">
    <location>
        <position position="212"/>
    </location>
</feature>
<evidence type="ECO:0000256" key="3">
    <source>
        <dbReference type="ARBA" id="ARBA00023002"/>
    </source>
</evidence>
<gene>
    <name evidence="8" type="primary">gpsA</name>
    <name evidence="13" type="ORF">LX12_002223</name>
</gene>
<dbReference type="PANTHER" id="PTHR11728:SF1">
    <property type="entry name" value="GLYCEROL-3-PHOSPHATE DEHYDROGENASE [NAD(+)] 2, CHLOROPLASTIC"/>
    <property type="match status" value="1"/>
</dbReference>
<feature type="domain" description="Glycerol-3-phosphate dehydrogenase NAD-dependent N-terminal" evidence="11">
    <location>
        <begin position="26"/>
        <end position="181"/>
    </location>
</feature>
<protein>
    <recommendedName>
        <fullName evidence="8">Glycerol-3-phosphate dehydrogenase [NAD(P)+]</fullName>
        <ecNumber evidence="8">1.1.1.94</ecNumber>
    </recommendedName>
    <alternativeName>
        <fullName evidence="8">NAD(P)(+)-dependent glycerol-3-phosphate dehydrogenase</fullName>
    </alternativeName>
    <alternativeName>
        <fullName evidence="8">NAD(P)H-dependent dihydroxyacetone-phosphate reductase</fullName>
    </alternativeName>
</protein>
<feature type="domain" description="Glycerol-3-phosphate dehydrogenase NAD-dependent C-terminal" evidence="12">
    <location>
        <begin position="201"/>
        <end position="342"/>
    </location>
</feature>
<evidence type="ECO:0000256" key="5">
    <source>
        <dbReference type="ARBA" id="ARBA00023098"/>
    </source>
</evidence>
<keyword evidence="14" id="KW-1185">Reference proteome</keyword>
<dbReference type="Pfam" id="PF01210">
    <property type="entry name" value="NAD_Gly3P_dh_N"/>
    <property type="match status" value="1"/>
</dbReference>
<feature type="binding site" evidence="8">
    <location>
        <position position="70"/>
    </location>
    <ligand>
        <name>NADPH</name>
        <dbReference type="ChEBI" id="CHEBI:57783"/>
    </ligand>
</feature>
<keyword evidence="8" id="KW-0963">Cytoplasm</keyword>
<feature type="binding site" evidence="8">
    <location>
        <position position="275"/>
    </location>
    <ligand>
        <name>sn-glycerol 3-phosphate</name>
        <dbReference type="ChEBI" id="CHEBI:57597"/>
    </ligand>
</feature>
<dbReference type="PANTHER" id="PTHR11728">
    <property type="entry name" value="GLYCEROL-3-PHOSPHATE DEHYDROGENASE"/>
    <property type="match status" value="1"/>
</dbReference>
<keyword evidence="8" id="KW-0547">Nucleotide-binding</keyword>
<dbReference type="SUPFAM" id="SSF48179">
    <property type="entry name" value="6-phosphogluconate dehydrogenase C-terminal domain-like"/>
    <property type="match status" value="1"/>
</dbReference>
<dbReference type="InterPro" id="IPR006109">
    <property type="entry name" value="G3P_DH_NAD-dep_C"/>
</dbReference>
<dbReference type="NCBIfam" id="NF000940">
    <property type="entry name" value="PRK00094.1-2"/>
    <property type="match status" value="1"/>
</dbReference>
<evidence type="ECO:0000256" key="10">
    <source>
        <dbReference type="RuleBase" id="RU000439"/>
    </source>
</evidence>
<dbReference type="Gene3D" id="3.40.50.720">
    <property type="entry name" value="NAD(P)-binding Rossmann-like Domain"/>
    <property type="match status" value="1"/>
</dbReference>
<dbReference type="HAMAP" id="MF_00394">
    <property type="entry name" value="NAD_Glyc3P_dehydrog"/>
    <property type="match status" value="1"/>
</dbReference>
<comment type="caution">
    <text evidence="8">Lacks conserved residue(s) required for the propagation of feature annotation.</text>
</comment>
<feature type="binding site" evidence="8">
    <location>
        <position position="161"/>
    </location>
    <ligand>
        <name>NADPH</name>
        <dbReference type="ChEBI" id="CHEBI:57783"/>
    </ligand>
</feature>
<comment type="caution">
    <text evidence="13">The sequence shown here is derived from an EMBL/GenBank/DDBJ whole genome shotgun (WGS) entry which is preliminary data.</text>
</comment>
<dbReference type="InterPro" id="IPR011128">
    <property type="entry name" value="G3P_DH_NAD-dep_N"/>
</dbReference>
<feature type="binding site" evidence="8">
    <location>
        <position position="54"/>
    </location>
    <ligand>
        <name>NADPH</name>
        <dbReference type="ChEBI" id="CHEBI:57783"/>
    </ligand>
</feature>
<feature type="binding site" evidence="8">
    <location>
        <position position="157"/>
    </location>
    <ligand>
        <name>sn-glycerol 3-phosphate</name>
        <dbReference type="ChEBI" id="CHEBI:57597"/>
    </ligand>
</feature>
<feature type="binding site" evidence="8">
    <location>
        <position position="33"/>
    </location>
    <ligand>
        <name>NADPH</name>
        <dbReference type="ChEBI" id="CHEBI:57783"/>
    </ligand>
</feature>
<accession>A0ABT1H374</accession>
<dbReference type="EMBL" id="JAMTCG010000004">
    <property type="protein sequence ID" value="MCP2161028.1"/>
    <property type="molecule type" value="Genomic_DNA"/>
</dbReference>
<keyword evidence="6 8" id="KW-0594">Phospholipid biosynthesis</keyword>
<feature type="binding site" evidence="8">
    <location>
        <position position="303"/>
    </location>
    <ligand>
        <name>NADPH</name>
        <dbReference type="ChEBI" id="CHEBI:57783"/>
    </ligand>
</feature>
<dbReference type="PRINTS" id="PR00077">
    <property type="entry name" value="GPDHDRGNASE"/>
</dbReference>
<dbReference type="InterPro" id="IPR013328">
    <property type="entry name" value="6PGD_dom2"/>
</dbReference>
<evidence type="ECO:0000256" key="7">
    <source>
        <dbReference type="ARBA" id="ARBA00023264"/>
    </source>
</evidence>
<evidence type="ECO:0000256" key="6">
    <source>
        <dbReference type="ARBA" id="ARBA00023209"/>
    </source>
</evidence>